<feature type="compositionally biased region" description="Basic and acidic residues" evidence="1">
    <location>
        <begin position="29"/>
        <end position="45"/>
    </location>
</feature>
<feature type="region of interest" description="Disordered" evidence="1">
    <location>
        <begin position="1"/>
        <end position="49"/>
    </location>
</feature>
<protein>
    <submittedName>
        <fullName evidence="2">Uncharacterized protein</fullName>
    </submittedName>
</protein>
<dbReference type="AlphaFoldDB" id="A0A5B7I0Q8"/>
<dbReference type="Proteomes" id="UP000324222">
    <property type="component" value="Unassembled WGS sequence"/>
</dbReference>
<sequence>MTSPPPLSSFPSSPAPPQRQVCVDDDSDIREGDVRRERVEGEKPRTISGTTTKNCLKSCKCT</sequence>
<evidence type="ECO:0000313" key="3">
    <source>
        <dbReference type="Proteomes" id="UP000324222"/>
    </source>
</evidence>
<comment type="caution">
    <text evidence="2">The sequence shown here is derived from an EMBL/GenBank/DDBJ whole genome shotgun (WGS) entry which is preliminary data.</text>
</comment>
<reference evidence="2 3" key="1">
    <citation type="submission" date="2019-05" db="EMBL/GenBank/DDBJ databases">
        <title>Another draft genome of Portunus trituberculatus and its Hox gene families provides insights of decapod evolution.</title>
        <authorList>
            <person name="Jeong J.-H."/>
            <person name="Song I."/>
            <person name="Kim S."/>
            <person name="Choi T."/>
            <person name="Kim D."/>
            <person name="Ryu S."/>
            <person name="Kim W."/>
        </authorList>
    </citation>
    <scope>NUCLEOTIDE SEQUENCE [LARGE SCALE GENOMIC DNA]</scope>
    <source>
        <tissue evidence="2">Muscle</tissue>
    </source>
</reference>
<evidence type="ECO:0000256" key="1">
    <source>
        <dbReference type="SAM" id="MobiDB-lite"/>
    </source>
</evidence>
<proteinExistence type="predicted"/>
<organism evidence="2 3">
    <name type="scientific">Portunus trituberculatus</name>
    <name type="common">Swimming crab</name>
    <name type="synonym">Neptunus trituberculatus</name>
    <dbReference type="NCBI Taxonomy" id="210409"/>
    <lineage>
        <taxon>Eukaryota</taxon>
        <taxon>Metazoa</taxon>
        <taxon>Ecdysozoa</taxon>
        <taxon>Arthropoda</taxon>
        <taxon>Crustacea</taxon>
        <taxon>Multicrustacea</taxon>
        <taxon>Malacostraca</taxon>
        <taxon>Eumalacostraca</taxon>
        <taxon>Eucarida</taxon>
        <taxon>Decapoda</taxon>
        <taxon>Pleocyemata</taxon>
        <taxon>Brachyura</taxon>
        <taxon>Eubrachyura</taxon>
        <taxon>Portunoidea</taxon>
        <taxon>Portunidae</taxon>
        <taxon>Portuninae</taxon>
        <taxon>Portunus</taxon>
    </lineage>
</organism>
<keyword evidence="3" id="KW-1185">Reference proteome</keyword>
<evidence type="ECO:0000313" key="2">
    <source>
        <dbReference type="EMBL" id="MPC75546.1"/>
    </source>
</evidence>
<name>A0A5B7I0Q8_PORTR</name>
<dbReference type="EMBL" id="VSRR010041361">
    <property type="protein sequence ID" value="MPC75546.1"/>
    <property type="molecule type" value="Genomic_DNA"/>
</dbReference>
<accession>A0A5B7I0Q8</accession>
<feature type="compositionally biased region" description="Pro residues" evidence="1">
    <location>
        <begin position="1"/>
        <end position="17"/>
    </location>
</feature>
<gene>
    <name evidence="2" type="ORF">E2C01_069936</name>
</gene>